<proteinExistence type="predicted"/>
<dbReference type="AlphaFoldDB" id="A0A8H4VIR9"/>
<dbReference type="EMBL" id="JAACJL010000062">
    <property type="protein sequence ID" value="KAF4609419.1"/>
    <property type="molecule type" value="Genomic_DNA"/>
</dbReference>
<dbReference type="PANTHER" id="PTHR34693">
    <property type="entry name" value="PROTEIN PAR32"/>
    <property type="match status" value="1"/>
</dbReference>
<dbReference type="PANTHER" id="PTHR34693:SF1">
    <property type="entry name" value="PROTEIN PAR32"/>
    <property type="match status" value="1"/>
</dbReference>
<organism evidence="2 3">
    <name type="scientific">Agrocybe pediades</name>
    <dbReference type="NCBI Taxonomy" id="84607"/>
    <lineage>
        <taxon>Eukaryota</taxon>
        <taxon>Fungi</taxon>
        <taxon>Dikarya</taxon>
        <taxon>Basidiomycota</taxon>
        <taxon>Agaricomycotina</taxon>
        <taxon>Agaricomycetes</taxon>
        <taxon>Agaricomycetidae</taxon>
        <taxon>Agaricales</taxon>
        <taxon>Agaricineae</taxon>
        <taxon>Strophariaceae</taxon>
        <taxon>Agrocybe</taxon>
    </lineage>
</organism>
<reference evidence="2 3" key="1">
    <citation type="submission" date="2019-12" db="EMBL/GenBank/DDBJ databases">
        <authorList>
            <person name="Floudas D."/>
            <person name="Bentzer J."/>
            <person name="Ahren D."/>
            <person name="Johansson T."/>
            <person name="Persson P."/>
            <person name="Tunlid A."/>
        </authorList>
    </citation>
    <scope>NUCLEOTIDE SEQUENCE [LARGE SCALE GENOMIC DNA]</scope>
    <source>
        <strain evidence="2 3">CBS 102.39</strain>
    </source>
</reference>
<gene>
    <name evidence="2" type="ORF">D9613_012921</name>
</gene>
<name>A0A8H4VIR9_9AGAR</name>
<evidence type="ECO:0000313" key="3">
    <source>
        <dbReference type="Proteomes" id="UP000521872"/>
    </source>
</evidence>
<dbReference type="Pfam" id="PF12223">
    <property type="entry name" value="DUF3602"/>
    <property type="match status" value="2"/>
</dbReference>
<evidence type="ECO:0000256" key="1">
    <source>
        <dbReference type="SAM" id="MobiDB-lite"/>
    </source>
</evidence>
<dbReference type="InterPro" id="IPR022024">
    <property type="entry name" value="DUF3602"/>
</dbReference>
<feature type="compositionally biased region" description="Basic and acidic residues" evidence="1">
    <location>
        <begin position="208"/>
        <end position="219"/>
    </location>
</feature>
<comment type="caution">
    <text evidence="2">The sequence shown here is derived from an EMBL/GenBank/DDBJ whole genome shotgun (WGS) entry which is preliminary data.</text>
</comment>
<keyword evidence="3" id="KW-1185">Reference proteome</keyword>
<feature type="region of interest" description="Disordered" evidence="1">
    <location>
        <begin position="151"/>
        <end position="279"/>
    </location>
</feature>
<dbReference type="Proteomes" id="UP000521872">
    <property type="component" value="Unassembled WGS sequence"/>
</dbReference>
<feature type="compositionally biased region" description="Basic and acidic residues" evidence="1">
    <location>
        <begin position="269"/>
        <end position="279"/>
    </location>
</feature>
<protein>
    <submittedName>
        <fullName evidence="2">Uncharacterized protein</fullName>
    </submittedName>
</protein>
<evidence type="ECO:0000313" key="2">
    <source>
        <dbReference type="EMBL" id="KAF4609419.1"/>
    </source>
</evidence>
<sequence>MTWTLVVRQITGPESSTIKPAQFSPLFPFLLLFLSQRQHNTVSNHISSIMAASERSLSRGREAFQSTGRGGLGNIRQTSKSRDARPNTGPDDFSVTRGREPINANQVFSTGRGGAGNLRSPSRGPAAGNPSIDVREEEVIREYVAANEGAIRSSGRGGLGNFSDRSRSRDPASPSAVHSRSRSRDPGTPIRFSTGRGGAGNIQSGDGHIAEIIDEDERRVHRTPNEGIHSTGRGGAANLTSAHEPNIEQPPHRATEFESTGRGGAGNIIRDRSRSRQRA</sequence>
<feature type="region of interest" description="Disordered" evidence="1">
    <location>
        <begin position="64"/>
        <end position="134"/>
    </location>
</feature>
<accession>A0A8H4VIR9</accession>
<dbReference type="InterPro" id="IPR053203">
    <property type="entry name" value="Cisplatin_resist-associated"/>
</dbReference>